<dbReference type="Proteomes" id="UP001432322">
    <property type="component" value="Unassembled WGS sequence"/>
</dbReference>
<dbReference type="PANTHER" id="PTHR38630:SF1">
    <property type="entry name" value="DEK_C DOMAIN-CONTAINING PROTEIN-RELATED"/>
    <property type="match status" value="1"/>
</dbReference>
<accession>A0AAV5WLA0</accession>
<organism evidence="2 3">
    <name type="scientific">Pristionchus fissidentatus</name>
    <dbReference type="NCBI Taxonomy" id="1538716"/>
    <lineage>
        <taxon>Eukaryota</taxon>
        <taxon>Metazoa</taxon>
        <taxon>Ecdysozoa</taxon>
        <taxon>Nematoda</taxon>
        <taxon>Chromadorea</taxon>
        <taxon>Rhabditida</taxon>
        <taxon>Rhabditina</taxon>
        <taxon>Diplogasteromorpha</taxon>
        <taxon>Diplogasteroidea</taxon>
        <taxon>Neodiplogasteridae</taxon>
        <taxon>Pristionchus</taxon>
    </lineage>
</organism>
<keyword evidence="1" id="KW-0732">Signal</keyword>
<evidence type="ECO:0008006" key="4">
    <source>
        <dbReference type="Google" id="ProtNLM"/>
    </source>
</evidence>
<dbReference type="Pfam" id="PF01564">
    <property type="entry name" value="Spermine_synth"/>
    <property type="match status" value="1"/>
</dbReference>
<dbReference type="InterPro" id="IPR029063">
    <property type="entry name" value="SAM-dependent_MTases_sf"/>
</dbReference>
<proteinExistence type="predicted"/>
<name>A0AAV5WLA0_9BILA</name>
<keyword evidence="3" id="KW-1185">Reference proteome</keyword>
<dbReference type="SUPFAM" id="SSF53335">
    <property type="entry name" value="S-adenosyl-L-methionine-dependent methyltransferases"/>
    <property type="match status" value="1"/>
</dbReference>
<dbReference type="EMBL" id="BTSY01000006">
    <property type="protein sequence ID" value="GMT32741.1"/>
    <property type="molecule type" value="Genomic_DNA"/>
</dbReference>
<dbReference type="AlphaFoldDB" id="A0AAV5WLA0"/>
<comment type="caution">
    <text evidence="2">The sequence shown here is derived from an EMBL/GenBank/DDBJ whole genome shotgun (WGS) entry which is preliminary data.</text>
</comment>
<dbReference type="PANTHER" id="PTHR38630">
    <property type="entry name" value="PROTEIN CBG12780"/>
    <property type="match status" value="1"/>
</dbReference>
<sequence length="355" mass="40868">PSHFLLSFQFHTPSLMHLLLSFALFLPLSFSRELDRLCHSLPSLRFSREISSFPIDKSTGLESTERVCYVVEDNPGLHKWNRHTRSLILTSPYLTQNVSVVYLKKPKSNGIRAIIGKDTRLWRVDHAHDPFLQAIRAQFLMPIALKAMPLYSKYEEHNVLIFGLAGGASSMYLRFQRPKINITIVEEEKDVIDLSKRWFGLLEDSRYSIVHAKADSFLQDAFENDRRYDVISVDWLDSTDLSISARMIISEIPKLASESLTSSGVFIVHIISPMDHEYQMILSSLLSHFSSCLSLRLANHHIIITCYNKKFIADTTKPFVERFHTVSNYFRFKTSRHFISLTLHSNGKEGETVMI</sequence>
<evidence type="ECO:0000313" key="3">
    <source>
        <dbReference type="Proteomes" id="UP001432322"/>
    </source>
</evidence>
<evidence type="ECO:0000256" key="1">
    <source>
        <dbReference type="SAM" id="SignalP"/>
    </source>
</evidence>
<feature type="signal peptide" evidence="1">
    <location>
        <begin position="1"/>
        <end position="31"/>
    </location>
</feature>
<dbReference type="Gene3D" id="3.40.50.150">
    <property type="entry name" value="Vaccinia Virus protein VP39"/>
    <property type="match status" value="1"/>
</dbReference>
<reference evidence="2" key="1">
    <citation type="submission" date="2023-10" db="EMBL/GenBank/DDBJ databases">
        <title>Genome assembly of Pristionchus species.</title>
        <authorList>
            <person name="Yoshida K."/>
            <person name="Sommer R.J."/>
        </authorList>
    </citation>
    <scope>NUCLEOTIDE SEQUENCE</scope>
    <source>
        <strain evidence="2">RS5133</strain>
    </source>
</reference>
<feature type="non-terminal residue" evidence="2">
    <location>
        <position position="1"/>
    </location>
</feature>
<evidence type="ECO:0000313" key="2">
    <source>
        <dbReference type="EMBL" id="GMT32741.1"/>
    </source>
</evidence>
<feature type="chain" id="PRO_5043596404" description="Methyltransferase" evidence="1">
    <location>
        <begin position="32"/>
        <end position="355"/>
    </location>
</feature>
<gene>
    <name evidence="2" type="ORF">PFISCL1PPCAC_24038</name>
</gene>
<protein>
    <recommendedName>
        <fullName evidence="4">Methyltransferase</fullName>
    </recommendedName>
</protein>